<reference evidence="2 3" key="1">
    <citation type="submission" date="2022-05" db="EMBL/GenBank/DDBJ databases">
        <title>Novel Pseudomonas spp. Isolated from a Rainbow Trout Aquaculture Facility.</title>
        <authorList>
            <person name="Testerman T."/>
            <person name="Graf J."/>
        </authorList>
    </citation>
    <scope>NUCLEOTIDE SEQUENCE [LARGE SCALE GENOMIC DNA]</scope>
    <source>
        <strain evidence="2 3">ID357</strain>
    </source>
</reference>
<comment type="caution">
    <text evidence="2">The sequence shown here is derived from an EMBL/GenBank/DDBJ whole genome shotgun (WGS) entry which is preliminary data.</text>
</comment>
<proteinExistence type="predicted"/>
<evidence type="ECO:0000313" key="3">
    <source>
        <dbReference type="Proteomes" id="UP001217610"/>
    </source>
</evidence>
<gene>
    <name evidence="2" type="ORF">M5G25_31035</name>
</gene>
<dbReference type="Pfam" id="PF19419">
    <property type="entry name" value="DUF5983"/>
    <property type="match status" value="1"/>
</dbReference>
<protein>
    <submittedName>
        <fullName evidence="2">ABC transporter substrate-binding protein</fullName>
    </submittedName>
</protein>
<dbReference type="EMBL" id="JAMDGR010000031">
    <property type="protein sequence ID" value="MDD1152708.1"/>
    <property type="molecule type" value="Genomic_DNA"/>
</dbReference>
<dbReference type="RefSeq" id="WP_273924490.1">
    <property type="nucleotide sequence ID" value="NZ_JAMDGR010000031.1"/>
</dbReference>
<dbReference type="Proteomes" id="UP001217610">
    <property type="component" value="Unassembled WGS sequence"/>
</dbReference>
<evidence type="ECO:0000259" key="1">
    <source>
        <dbReference type="Pfam" id="PF19419"/>
    </source>
</evidence>
<evidence type="ECO:0000313" key="2">
    <source>
        <dbReference type="EMBL" id="MDD1152708.1"/>
    </source>
</evidence>
<keyword evidence="3" id="KW-1185">Reference proteome</keyword>
<dbReference type="InterPro" id="IPR046025">
    <property type="entry name" value="DUF5983"/>
</dbReference>
<feature type="domain" description="DUF5983" evidence="1">
    <location>
        <begin position="126"/>
        <end position="236"/>
    </location>
</feature>
<organism evidence="2 3">
    <name type="scientific">Pseudomonas idahonensis</name>
    <dbReference type="NCBI Taxonomy" id="2942628"/>
    <lineage>
        <taxon>Bacteria</taxon>
        <taxon>Pseudomonadati</taxon>
        <taxon>Pseudomonadota</taxon>
        <taxon>Gammaproteobacteria</taxon>
        <taxon>Pseudomonadales</taxon>
        <taxon>Pseudomonadaceae</taxon>
        <taxon>Pseudomonas</taxon>
    </lineage>
</organism>
<name>A0ABT5QER0_9PSED</name>
<sequence length="238" mass="26764">MYPNNNPFVRGFQNLRVNRMLFITYEDDSLPAWRPLHPSQAHLTDDQIARFPCILCKDFVLITEGQEIPQALEDQCQTDGIVRTVVYEIVGDVRGKPVHISDTYSEEAARELAQCLSFETGFYSRCWEISAAHITEDAALYLDELADTSTPGALLFIAFRIPDCEAVGVKLIATPWSDANLQYIEGHTAEDLRQEHLAKGVPKCLTDVLYIAALADVRMLIFDPDAPVLDALTLYDNR</sequence>
<accession>A0ABT5QER0</accession>